<dbReference type="KEGG" id="stae:HNV11_11055"/>
<proteinExistence type="predicted"/>
<name>A0A6M5YE77_9BACT</name>
<dbReference type="Proteomes" id="UP000502756">
    <property type="component" value="Chromosome"/>
</dbReference>
<protein>
    <submittedName>
        <fullName evidence="1">Uncharacterized protein</fullName>
    </submittedName>
</protein>
<dbReference type="EMBL" id="CP053435">
    <property type="protein sequence ID" value="QJW92315.1"/>
    <property type="molecule type" value="Genomic_DNA"/>
</dbReference>
<gene>
    <name evidence="1" type="ORF">HNV11_11055</name>
</gene>
<sequence length="64" mass="7657">MFSFEMSEAELLAMRQTLMQHFRARLEEEAQKAMQQKGLTTTQLEAQMKFDNRTEQLRQMRSSQ</sequence>
<reference evidence="1 2" key="1">
    <citation type="submission" date="2020-05" db="EMBL/GenBank/DDBJ databases">
        <title>Genome sequencing of Spirosoma sp. TS118.</title>
        <authorList>
            <person name="Lee J.-H."/>
            <person name="Jeong S."/>
            <person name="Zhao L."/>
            <person name="Jung J.-H."/>
            <person name="Kim M.-K."/>
            <person name="Lim S."/>
        </authorList>
    </citation>
    <scope>NUCLEOTIDE SEQUENCE [LARGE SCALE GENOMIC DNA]</scope>
    <source>
        <strain evidence="1 2">TS118</strain>
    </source>
</reference>
<accession>A0A6M5YE77</accession>
<evidence type="ECO:0000313" key="1">
    <source>
        <dbReference type="EMBL" id="QJW92315.1"/>
    </source>
</evidence>
<keyword evidence="2" id="KW-1185">Reference proteome</keyword>
<dbReference type="AlphaFoldDB" id="A0A6M5YE77"/>
<organism evidence="1 2">
    <name type="scientific">Spirosoma taeanense</name>
    <dbReference type="NCBI Taxonomy" id="2735870"/>
    <lineage>
        <taxon>Bacteria</taxon>
        <taxon>Pseudomonadati</taxon>
        <taxon>Bacteroidota</taxon>
        <taxon>Cytophagia</taxon>
        <taxon>Cytophagales</taxon>
        <taxon>Cytophagaceae</taxon>
        <taxon>Spirosoma</taxon>
    </lineage>
</organism>
<evidence type="ECO:0000313" key="2">
    <source>
        <dbReference type="Proteomes" id="UP000502756"/>
    </source>
</evidence>